<dbReference type="PANTHER" id="PTHR30465:SF43">
    <property type="entry name" value="OLIGOPEPTIDE ABC TRANSPORTER, PERMEASE PROTEIN"/>
    <property type="match status" value="1"/>
</dbReference>
<evidence type="ECO:0000313" key="9">
    <source>
        <dbReference type="EMBL" id="MYD89446.1"/>
    </source>
</evidence>
<dbReference type="Pfam" id="PF00528">
    <property type="entry name" value="BPD_transp_1"/>
    <property type="match status" value="1"/>
</dbReference>
<dbReference type="GO" id="GO:0005886">
    <property type="term" value="C:plasma membrane"/>
    <property type="evidence" value="ECO:0007669"/>
    <property type="project" value="UniProtKB-SubCell"/>
</dbReference>
<keyword evidence="3" id="KW-1003">Cell membrane</keyword>
<keyword evidence="2 7" id="KW-0813">Transport</keyword>
<dbReference type="GO" id="GO:0055085">
    <property type="term" value="P:transmembrane transport"/>
    <property type="evidence" value="ECO:0007669"/>
    <property type="project" value="InterPro"/>
</dbReference>
<protein>
    <submittedName>
        <fullName evidence="9">ABC transporter permease</fullName>
    </submittedName>
</protein>
<feature type="transmembrane region" description="Helical" evidence="7">
    <location>
        <begin position="106"/>
        <end position="127"/>
    </location>
</feature>
<dbReference type="PROSITE" id="PS50928">
    <property type="entry name" value="ABC_TM1"/>
    <property type="match status" value="1"/>
</dbReference>
<keyword evidence="4 7" id="KW-0812">Transmembrane</keyword>
<feature type="transmembrane region" description="Helical" evidence="7">
    <location>
        <begin position="195"/>
        <end position="214"/>
    </location>
</feature>
<name>A0A6B1DRG3_9CHLR</name>
<feature type="transmembrane region" description="Helical" evidence="7">
    <location>
        <begin position="9"/>
        <end position="27"/>
    </location>
</feature>
<comment type="caution">
    <text evidence="9">The sequence shown here is derived from an EMBL/GenBank/DDBJ whole genome shotgun (WGS) entry which is preliminary data.</text>
</comment>
<sequence length="332" mass="37346">MTAYIARRVLFLFPMLFVISAVVFWIIQLPPGDFMSTYIANLESSGIEVSDELATTLRRQYGLDRPITYQYFYWIRNIVTEGDWGRSFSWNKPVADILAERVPLTVAVSLTSTIFVFVMAIPIGIFSATNQYSLFDYSFTFLGFIGVSIPPFMLALILMWGMFTLFNWSVGGLFSPEYIDAPWSIARVLDLMSRIWFPVVLIGLSGTAGLMRVMRGNLLDELRKQYVVTARAKGIPEMRVLFYYPVKIAINPVISTIGWILPGIVAGEVLVSIVLNLQTTGPVLFDALLAQDMYLAGSITLILSMLVIFGNLIADLLLVWVDPRIRFGNVEE</sequence>
<feature type="transmembrane region" description="Helical" evidence="7">
    <location>
        <begin position="248"/>
        <end position="275"/>
    </location>
</feature>
<evidence type="ECO:0000256" key="5">
    <source>
        <dbReference type="ARBA" id="ARBA00022989"/>
    </source>
</evidence>
<organism evidence="9">
    <name type="scientific">Caldilineaceae bacterium SB0662_bin_9</name>
    <dbReference type="NCBI Taxonomy" id="2605258"/>
    <lineage>
        <taxon>Bacteria</taxon>
        <taxon>Bacillati</taxon>
        <taxon>Chloroflexota</taxon>
        <taxon>Caldilineae</taxon>
        <taxon>Caldilineales</taxon>
        <taxon>Caldilineaceae</taxon>
    </lineage>
</organism>
<evidence type="ECO:0000256" key="1">
    <source>
        <dbReference type="ARBA" id="ARBA00004651"/>
    </source>
</evidence>
<gene>
    <name evidence="9" type="ORF">F4Y08_03775</name>
</gene>
<keyword evidence="5 7" id="KW-1133">Transmembrane helix</keyword>
<dbReference type="Gene3D" id="1.10.3720.10">
    <property type="entry name" value="MetI-like"/>
    <property type="match status" value="1"/>
</dbReference>
<dbReference type="AlphaFoldDB" id="A0A6B1DRG3"/>
<evidence type="ECO:0000256" key="6">
    <source>
        <dbReference type="ARBA" id="ARBA00023136"/>
    </source>
</evidence>
<accession>A0A6B1DRG3</accession>
<dbReference type="InterPro" id="IPR035906">
    <property type="entry name" value="MetI-like_sf"/>
</dbReference>
<evidence type="ECO:0000256" key="7">
    <source>
        <dbReference type="RuleBase" id="RU363032"/>
    </source>
</evidence>
<evidence type="ECO:0000256" key="3">
    <source>
        <dbReference type="ARBA" id="ARBA00022475"/>
    </source>
</evidence>
<dbReference type="SUPFAM" id="SSF161098">
    <property type="entry name" value="MetI-like"/>
    <property type="match status" value="1"/>
</dbReference>
<feature type="transmembrane region" description="Helical" evidence="7">
    <location>
        <begin position="139"/>
        <end position="163"/>
    </location>
</feature>
<comment type="subcellular location">
    <subcellularLocation>
        <location evidence="1 7">Cell membrane</location>
        <topology evidence="1 7">Multi-pass membrane protein</topology>
    </subcellularLocation>
</comment>
<evidence type="ECO:0000259" key="8">
    <source>
        <dbReference type="PROSITE" id="PS50928"/>
    </source>
</evidence>
<feature type="transmembrane region" description="Helical" evidence="7">
    <location>
        <begin position="295"/>
        <end position="321"/>
    </location>
</feature>
<evidence type="ECO:0000256" key="2">
    <source>
        <dbReference type="ARBA" id="ARBA00022448"/>
    </source>
</evidence>
<reference evidence="9" key="1">
    <citation type="submission" date="2019-09" db="EMBL/GenBank/DDBJ databases">
        <title>Characterisation of the sponge microbiome using genome-centric metagenomics.</title>
        <authorList>
            <person name="Engelberts J.P."/>
            <person name="Robbins S.J."/>
            <person name="De Goeij J.M."/>
            <person name="Aranda M."/>
            <person name="Bell S.C."/>
            <person name="Webster N.S."/>
        </authorList>
    </citation>
    <scope>NUCLEOTIDE SEQUENCE</scope>
    <source>
        <strain evidence="9">SB0662_bin_9</strain>
    </source>
</reference>
<feature type="domain" description="ABC transmembrane type-1" evidence="8">
    <location>
        <begin position="102"/>
        <end position="314"/>
    </location>
</feature>
<dbReference type="InterPro" id="IPR045621">
    <property type="entry name" value="BPD_transp_1_N"/>
</dbReference>
<comment type="similarity">
    <text evidence="7">Belongs to the binding-protein-dependent transport system permease family.</text>
</comment>
<dbReference type="EMBL" id="VXPY01000021">
    <property type="protein sequence ID" value="MYD89446.1"/>
    <property type="molecule type" value="Genomic_DNA"/>
</dbReference>
<dbReference type="PANTHER" id="PTHR30465">
    <property type="entry name" value="INNER MEMBRANE ABC TRANSPORTER"/>
    <property type="match status" value="1"/>
</dbReference>
<evidence type="ECO:0000256" key="4">
    <source>
        <dbReference type="ARBA" id="ARBA00022692"/>
    </source>
</evidence>
<dbReference type="Pfam" id="PF19300">
    <property type="entry name" value="BPD_transp_1_N"/>
    <property type="match status" value="1"/>
</dbReference>
<dbReference type="CDD" id="cd06261">
    <property type="entry name" value="TM_PBP2"/>
    <property type="match status" value="1"/>
</dbReference>
<dbReference type="InterPro" id="IPR000515">
    <property type="entry name" value="MetI-like"/>
</dbReference>
<proteinExistence type="inferred from homology"/>
<keyword evidence="6 7" id="KW-0472">Membrane</keyword>